<sequence length="611" mass="69505">MWLSNVGSTIVLALSTVLPFHILRDDDHGDGFVCEYPKLKGWKSCSTKNDRSCWLKGPKGERYDINTDYETKFPEGKTRKYYLEVDKMTINGDGIDNVEGKGDIIEVTVKNKLKYNGTTIHWHGLRQLNSNEMDGVNGVTQCPIAPNDTSTYRFRAMQYGTSWYHSHYSLQYADGLAGPITIYGPSSFPYDSGIDPILMTDWNHRSAFQDWQRQLTNVPSFPKMNSALMNGIGNFAGSFPHERFNKTVEAGKKYLLRLINTSVDTTWIFSIDNHNLTVMSSDFVPIEPYNTSQVVLGIGQRYHVVLHAGPIDNDTFPADPDNNYWIRMVAATDCKGFEDGNEPDERQGILRYNSSSTTVPTTFRPKYSVACRDEDYNNLKPIHKWSIDPVPLFSDNQNAAEQFDIGKDYYPKRPAAGNNFTWWSFGDKPLWLNFSDPTILNLNNKTWNPDYVVIPEDRANAWVYLVITAPGVPQTKFKDRSFFPVAHPMHLHGHDFALLAQGTNSSELQNAKLKFDNPPRRDVALLPSGGYLVIAFKADNPGSWLFHCHIAWHASSGLALQILERQADLREMMTGKRLAETRRVCKKWDEWFSNPKNHWEADAPFQDDAGI</sequence>
<dbReference type="PANTHER" id="PTHR11709">
    <property type="entry name" value="MULTI-COPPER OXIDASE"/>
    <property type="match status" value="1"/>
</dbReference>
<dbReference type="InterPro" id="IPR001117">
    <property type="entry name" value="Cu-oxidase_2nd"/>
</dbReference>
<evidence type="ECO:0000259" key="6">
    <source>
        <dbReference type="Pfam" id="PF00394"/>
    </source>
</evidence>
<dbReference type="InterPro" id="IPR011706">
    <property type="entry name" value="Cu-oxidase_C"/>
</dbReference>
<evidence type="ECO:0000256" key="4">
    <source>
        <dbReference type="ARBA" id="ARBA00023008"/>
    </source>
</evidence>
<keyword evidence="3" id="KW-0560">Oxidoreductase</keyword>
<dbReference type="Proteomes" id="UP000070501">
    <property type="component" value="Unassembled WGS sequence"/>
</dbReference>
<dbReference type="InterPro" id="IPR033138">
    <property type="entry name" value="Cu_oxidase_CS"/>
</dbReference>
<keyword evidence="5" id="KW-0732">Signal</keyword>
<dbReference type="InterPro" id="IPR002355">
    <property type="entry name" value="Cu_oxidase_Cu_BS"/>
</dbReference>
<dbReference type="PANTHER" id="PTHR11709:SF71">
    <property type="entry name" value="OXIDOREDUCTASE TPCJ"/>
    <property type="match status" value="1"/>
</dbReference>
<dbReference type="Pfam" id="PF07732">
    <property type="entry name" value="Cu-oxidase_3"/>
    <property type="match status" value="1"/>
</dbReference>
<evidence type="ECO:0000313" key="9">
    <source>
        <dbReference type="EMBL" id="KXJ90396.1"/>
    </source>
</evidence>
<dbReference type="InterPro" id="IPR008972">
    <property type="entry name" value="Cupredoxin"/>
</dbReference>
<organism evidence="9 10">
    <name type="scientific">Microdochium bolleyi</name>
    <dbReference type="NCBI Taxonomy" id="196109"/>
    <lineage>
        <taxon>Eukaryota</taxon>
        <taxon>Fungi</taxon>
        <taxon>Dikarya</taxon>
        <taxon>Ascomycota</taxon>
        <taxon>Pezizomycotina</taxon>
        <taxon>Sordariomycetes</taxon>
        <taxon>Xylariomycetidae</taxon>
        <taxon>Xylariales</taxon>
        <taxon>Microdochiaceae</taxon>
        <taxon>Microdochium</taxon>
    </lineage>
</organism>
<dbReference type="FunFam" id="2.60.40.420:FF:000045">
    <property type="entry name" value="Laccase 2"/>
    <property type="match status" value="1"/>
</dbReference>
<comment type="similarity">
    <text evidence="1">Belongs to the multicopper oxidase family.</text>
</comment>
<evidence type="ECO:0000256" key="5">
    <source>
        <dbReference type="SAM" id="SignalP"/>
    </source>
</evidence>
<proteinExistence type="inferred from homology"/>
<dbReference type="SUPFAM" id="SSF49503">
    <property type="entry name" value="Cupredoxins"/>
    <property type="match status" value="3"/>
</dbReference>
<dbReference type="AlphaFoldDB" id="A0A136J059"/>
<reference evidence="10" key="1">
    <citation type="submission" date="2016-02" db="EMBL/GenBank/DDBJ databases">
        <title>Draft genome sequence of Microdochium bolleyi, a fungal endophyte of beachgrass.</title>
        <authorList>
            <consortium name="DOE Joint Genome Institute"/>
            <person name="David A.S."/>
            <person name="May G."/>
            <person name="Haridas S."/>
            <person name="Lim J."/>
            <person name="Wang M."/>
            <person name="Labutti K."/>
            <person name="Lipzen A."/>
            <person name="Barry K."/>
            <person name="Grigoriev I.V."/>
        </authorList>
    </citation>
    <scope>NUCLEOTIDE SEQUENCE [LARGE SCALE GENOMIC DNA]</scope>
    <source>
        <strain evidence="10">J235TASD1</strain>
    </source>
</reference>
<evidence type="ECO:0000256" key="2">
    <source>
        <dbReference type="ARBA" id="ARBA00022723"/>
    </source>
</evidence>
<dbReference type="STRING" id="196109.A0A136J059"/>
<evidence type="ECO:0000256" key="1">
    <source>
        <dbReference type="ARBA" id="ARBA00010609"/>
    </source>
</evidence>
<feature type="chain" id="PRO_5007293340" evidence="5">
    <location>
        <begin position="20"/>
        <end position="611"/>
    </location>
</feature>
<feature type="domain" description="Plastocyanin-like" evidence="7">
    <location>
        <begin position="438"/>
        <end position="566"/>
    </location>
</feature>
<keyword evidence="4" id="KW-0186">Copper</keyword>
<dbReference type="Gene3D" id="2.60.40.420">
    <property type="entry name" value="Cupredoxins - blue copper proteins"/>
    <property type="match status" value="3"/>
</dbReference>
<dbReference type="GO" id="GO:0016491">
    <property type="term" value="F:oxidoreductase activity"/>
    <property type="evidence" value="ECO:0007669"/>
    <property type="project" value="UniProtKB-KW"/>
</dbReference>
<dbReference type="OrthoDB" id="2121828at2759"/>
<keyword evidence="2" id="KW-0479">Metal-binding</keyword>
<protein>
    <submittedName>
        <fullName evidence="9">Multicopper oxidase-domain-containing protein</fullName>
    </submittedName>
</protein>
<dbReference type="CDD" id="cd13880">
    <property type="entry name" value="CuRO_2_MaLCC_like"/>
    <property type="match status" value="1"/>
</dbReference>
<keyword evidence="10" id="KW-1185">Reference proteome</keyword>
<dbReference type="InterPro" id="IPR011707">
    <property type="entry name" value="Cu-oxidase-like_N"/>
</dbReference>
<dbReference type="Pfam" id="PF00394">
    <property type="entry name" value="Cu-oxidase"/>
    <property type="match status" value="1"/>
</dbReference>
<evidence type="ECO:0000259" key="7">
    <source>
        <dbReference type="Pfam" id="PF07731"/>
    </source>
</evidence>
<dbReference type="InParanoid" id="A0A136J059"/>
<dbReference type="InterPro" id="IPR045087">
    <property type="entry name" value="Cu-oxidase_fam"/>
</dbReference>
<dbReference type="PROSITE" id="PS00080">
    <property type="entry name" value="MULTICOPPER_OXIDASE2"/>
    <property type="match status" value="1"/>
</dbReference>
<dbReference type="PROSITE" id="PS00079">
    <property type="entry name" value="MULTICOPPER_OXIDASE1"/>
    <property type="match status" value="1"/>
</dbReference>
<feature type="domain" description="Plastocyanin-like" evidence="8">
    <location>
        <begin position="101"/>
        <end position="185"/>
    </location>
</feature>
<dbReference type="CDD" id="cd13901">
    <property type="entry name" value="CuRO_3_MaLCC_like"/>
    <property type="match status" value="1"/>
</dbReference>
<dbReference type="GO" id="GO:0005507">
    <property type="term" value="F:copper ion binding"/>
    <property type="evidence" value="ECO:0007669"/>
    <property type="project" value="InterPro"/>
</dbReference>
<evidence type="ECO:0000256" key="3">
    <source>
        <dbReference type="ARBA" id="ARBA00023002"/>
    </source>
</evidence>
<accession>A0A136J059</accession>
<evidence type="ECO:0000313" key="10">
    <source>
        <dbReference type="Proteomes" id="UP000070501"/>
    </source>
</evidence>
<dbReference type="Pfam" id="PF07731">
    <property type="entry name" value="Cu-oxidase_2"/>
    <property type="match status" value="1"/>
</dbReference>
<name>A0A136J059_9PEZI</name>
<evidence type="ECO:0000259" key="8">
    <source>
        <dbReference type="Pfam" id="PF07732"/>
    </source>
</evidence>
<gene>
    <name evidence="9" type="ORF">Micbo1qcDRAFT_226324</name>
</gene>
<feature type="domain" description="Plastocyanin-like" evidence="6">
    <location>
        <begin position="196"/>
        <end position="341"/>
    </location>
</feature>
<feature type="signal peptide" evidence="5">
    <location>
        <begin position="1"/>
        <end position="19"/>
    </location>
</feature>
<dbReference type="EMBL" id="KQ964252">
    <property type="protein sequence ID" value="KXJ90396.1"/>
    <property type="molecule type" value="Genomic_DNA"/>
</dbReference>